<evidence type="ECO:0000256" key="6">
    <source>
        <dbReference type="ARBA" id="ARBA00022842"/>
    </source>
</evidence>
<keyword evidence="8 10" id="KW-1133">Transmembrane helix</keyword>
<sequence>MKKFGFNQIASHELKWWHIFFKQFNSPFIYILFFASGLALTMGEKIDGFMILGFITINVIISFIQEYHSAKTIQLLRKFIIARCHVWRSGSECLLDSRELVPGDIAVVETGDIIPADLRFIETNALTVNESILTGESAPVWKTKEPTKQPMADIAAAKNIGFVGTMVVSGRALGVVIATGNATIMGEIAVLTASAERTSPFAKGIYDFSRFIMKMTITILILLFTINLLIKGANANLIELTLFSIALAVSVIPEALPLVTTLSLSTGAMRLARRHVVVKRLTAVEDLGSIEILCADKTGTITENKLAVAQINSPEPEKCLLMATITASFLTEKKTDPNNAFDLALWQKLTAATKAEARAYTRVNEIPFDPDRRKNSVLVKISGQLQLIVRGAPEAILAGTNLRLSEKKEALNWSAQEGLLGRRVIAVANKAFSSTNYKIKDEHNLIFLGMISFFDPLKTTSQKAINKAEHLGVQIKILTGDGPEVAGAVAKQVGLIANAGQVLTGKQLDAMDETERLPAVESHNVFARISPTQKYEIIQILQKKYAVGFLGEGINDAPALKIANVAIAVDKAADIAREASDIILLRHDLKVIIDGVQSGREIFCNTIKYLEITLISNFGNFYAIAIASLVLLFLPMLPVQILLLNLLSDFPMIAIVADSVDRQELKRPRIYNVHEVAAIAILFGFISTVFDFIIFALFYHAEPSVLQTNWFIGSVLTELALIFSMRTKLPFWRSRPPSLILGGLTAAAALAAIIIPFTIFGQTVFKFIKPSSGHLLIIAGVVLGYFIITETIKKFYFPPKTQLKNL</sequence>
<dbReference type="InterPro" id="IPR023298">
    <property type="entry name" value="ATPase_P-typ_TM_dom_sf"/>
</dbReference>
<dbReference type="Gene3D" id="1.20.1110.10">
    <property type="entry name" value="Calcium-transporting ATPase, transmembrane domain"/>
    <property type="match status" value="1"/>
</dbReference>
<evidence type="ECO:0000256" key="1">
    <source>
        <dbReference type="ARBA" id="ARBA00004127"/>
    </source>
</evidence>
<dbReference type="GO" id="GO:0005524">
    <property type="term" value="F:ATP binding"/>
    <property type="evidence" value="ECO:0007669"/>
    <property type="project" value="UniProtKB-KW"/>
</dbReference>
<organism evidence="14 15">
    <name type="scientific">Candidatus Falkowbacteria bacterium CG1_02_37_44</name>
    <dbReference type="NCBI Taxonomy" id="1805146"/>
    <lineage>
        <taxon>Bacteria</taxon>
        <taxon>Candidatus Falkowiibacteriota</taxon>
    </lineage>
</organism>
<name>A0A1J4T3S1_9BACT</name>
<feature type="transmembrane region" description="Helical" evidence="10">
    <location>
        <begin position="710"/>
        <end position="727"/>
    </location>
</feature>
<feature type="domain" description="Cation-transporting P-type ATPase C-terminal" evidence="12">
    <location>
        <begin position="633"/>
        <end position="795"/>
    </location>
</feature>
<dbReference type="InterPro" id="IPR008250">
    <property type="entry name" value="ATPase_P-typ_transduc_dom_A_sf"/>
</dbReference>
<comment type="subcellular location">
    <subcellularLocation>
        <location evidence="1">Endomembrane system</location>
        <topology evidence="1">Multi-pass membrane protein</topology>
    </subcellularLocation>
</comment>
<dbReference type="FunFam" id="2.70.150.10:FF:000160">
    <property type="entry name" value="Sarcoplasmic/endoplasmic reticulum calcium ATPase 1"/>
    <property type="match status" value="1"/>
</dbReference>
<feature type="transmembrane region" description="Helical" evidence="10">
    <location>
        <begin position="771"/>
        <end position="788"/>
    </location>
</feature>
<dbReference type="SUPFAM" id="SSF56784">
    <property type="entry name" value="HAD-like"/>
    <property type="match status" value="1"/>
</dbReference>
<dbReference type="PROSITE" id="PS00154">
    <property type="entry name" value="ATPASE_E1_E2"/>
    <property type="match status" value="1"/>
</dbReference>
<dbReference type="GO" id="GO:0012505">
    <property type="term" value="C:endomembrane system"/>
    <property type="evidence" value="ECO:0007669"/>
    <property type="project" value="UniProtKB-SubCell"/>
</dbReference>
<feature type="domain" description="P-type ATPase A" evidence="11">
    <location>
        <begin position="82"/>
        <end position="191"/>
    </location>
</feature>
<feature type="transmembrane region" description="Helical" evidence="10">
    <location>
        <begin position="242"/>
        <end position="264"/>
    </location>
</feature>
<dbReference type="Pfam" id="PF00122">
    <property type="entry name" value="E1-E2_ATPase"/>
    <property type="match status" value="1"/>
</dbReference>
<keyword evidence="3 10" id="KW-0812">Transmembrane</keyword>
<dbReference type="InterPro" id="IPR004014">
    <property type="entry name" value="ATPase_P-typ_cation-transptr_N"/>
</dbReference>
<evidence type="ECO:0000259" key="12">
    <source>
        <dbReference type="Pfam" id="PF00689"/>
    </source>
</evidence>
<evidence type="ECO:0008006" key="16">
    <source>
        <dbReference type="Google" id="ProtNLM"/>
    </source>
</evidence>
<feature type="transmembrane region" description="Helical" evidence="10">
    <location>
        <begin position="211"/>
        <end position="230"/>
    </location>
</feature>
<dbReference type="Pfam" id="PF00689">
    <property type="entry name" value="Cation_ATPase_C"/>
    <property type="match status" value="1"/>
</dbReference>
<keyword evidence="9 10" id="KW-0472">Membrane</keyword>
<evidence type="ECO:0000256" key="10">
    <source>
        <dbReference type="SAM" id="Phobius"/>
    </source>
</evidence>
<evidence type="ECO:0000259" key="13">
    <source>
        <dbReference type="Pfam" id="PF00690"/>
    </source>
</evidence>
<dbReference type="InterPro" id="IPR023214">
    <property type="entry name" value="HAD_sf"/>
</dbReference>
<dbReference type="InterPro" id="IPR023299">
    <property type="entry name" value="ATPase_P-typ_cyto_dom_N"/>
</dbReference>
<keyword evidence="4" id="KW-0547">Nucleotide-binding</keyword>
<dbReference type="InterPro" id="IPR018303">
    <property type="entry name" value="ATPase_P-typ_P_site"/>
</dbReference>
<dbReference type="EMBL" id="MNUU01000079">
    <property type="protein sequence ID" value="OIO06442.1"/>
    <property type="molecule type" value="Genomic_DNA"/>
</dbReference>
<dbReference type="PRINTS" id="PR00120">
    <property type="entry name" value="HATPASE"/>
</dbReference>
<dbReference type="Pfam" id="PF00690">
    <property type="entry name" value="Cation_ATPase_N"/>
    <property type="match status" value="1"/>
</dbReference>
<dbReference type="Gene3D" id="2.70.150.10">
    <property type="entry name" value="Calcium-transporting ATPase, cytoplasmic transduction domain A"/>
    <property type="match status" value="1"/>
</dbReference>
<evidence type="ECO:0000256" key="8">
    <source>
        <dbReference type="ARBA" id="ARBA00022989"/>
    </source>
</evidence>
<dbReference type="Pfam" id="PF13246">
    <property type="entry name" value="Cation_ATPase"/>
    <property type="match status" value="1"/>
</dbReference>
<dbReference type="SFLD" id="SFLDS00003">
    <property type="entry name" value="Haloacid_Dehalogenase"/>
    <property type="match status" value="1"/>
</dbReference>
<evidence type="ECO:0000259" key="11">
    <source>
        <dbReference type="Pfam" id="PF00122"/>
    </source>
</evidence>
<accession>A0A1J4T3S1</accession>
<dbReference type="Gene3D" id="3.40.1110.10">
    <property type="entry name" value="Calcium-transporting ATPase, cytoplasmic domain N"/>
    <property type="match status" value="1"/>
</dbReference>
<feature type="transmembrane region" description="Helical" evidence="10">
    <location>
        <begin position="609"/>
        <end position="633"/>
    </location>
</feature>
<keyword evidence="5" id="KW-0067">ATP-binding</keyword>
<proteinExistence type="predicted"/>
<dbReference type="Proteomes" id="UP000183192">
    <property type="component" value="Unassembled WGS sequence"/>
</dbReference>
<keyword evidence="2" id="KW-0597">Phosphoprotein</keyword>
<dbReference type="NCBIfam" id="TIGR01494">
    <property type="entry name" value="ATPase_P-type"/>
    <property type="match status" value="2"/>
</dbReference>
<dbReference type="Gene3D" id="3.40.50.1000">
    <property type="entry name" value="HAD superfamily/HAD-like"/>
    <property type="match status" value="1"/>
</dbReference>
<feature type="transmembrane region" description="Helical" evidence="10">
    <location>
        <begin position="677"/>
        <end position="698"/>
    </location>
</feature>
<keyword evidence="7" id="KW-1278">Translocase</keyword>
<feature type="transmembrane region" description="Helical" evidence="10">
    <location>
        <begin position="24"/>
        <end position="43"/>
    </location>
</feature>
<dbReference type="PRINTS" id="PR00119">
    <property type="entry name" value="CATATPASE"/>
</dbReference>
<dbReference type="GO" id="GO:0016887">
    <property type="term" value="F:ATP hydrolysis activity"/>
    <property type="evidence" value="ECO:0007669"/>
    <property type="project" value="InterPro"/>
</dbReference>
<dbReference type="InterPro" id="IPR036412">
    <property type="entry name" value="HAD-like_sf"/>
</dbReference>
<evidence type="ECO:0000256" key="2">
    <source>
        <dbReference type="ARBA" id="ARBA00022553"/>
    </source>
</evidence>
<keyword evidence="6" id="KW-0460">Magnesium</keyword>
<dbReference type="PANTHER" id="PTHR42861">
    <property type="entry name" value="CALCIUM-TRANSPORTING ATPASE"/>
    <property type="match status" value="1"/>
</dbReference>
<feature type="transmembrane region" description="Helical" evidence="10">
    <location>
        <begin position="49"/>
        <end position="68"/>
    </location>
</feature>
<evidence type="ECO:0000313" key="14">
    <source>
        <dbReference type="EMBL" id="OIO06442.1"/>
    </source>
</evidence>
<dbReference type="InterPro" id="IPR044492">
    <property type="entry name" value="P_typ_ATPase_HD_dom"/>
</dbReference>
<dbReference type="AlphaFoldDB" id="A0A1J4T3S1"/>
<comment type="caution">
    <text evidence="14">The sequence shown here is derived from an EMBL/GenBank/DDBJ whole genome shotgun (WGS) entry which is preliminary data.</text>
</comment>
<dbReference type="SUPFAM" id="SSF81653">
    <property type="entry name" value="Calcium ATPase, transduction domain A"/>
    <property type="match status" value="1"/>
</dbReference>
<dbReference type="GO" id="GO:0016020">
    <property type="term" value="C:membrane"/>
    <property type="evidence" value="ECO:0007669"/>
    <property type="project" value="InterPro"/>
</dbReference>
<dbReference type="InterPro" id="IPR001757">
    <property type="entry name" value="P_typ_ATPase"/>
</dbReference>
<evidence type="ECO:0000256" key="9">
    <source>
        <dbReference type="ARBA" id="ARBA00023136"/>
    </source>
</evidence>
<feature type="domain" description="Cation-transporting P-type ATPase N-terminal" evidence="13">
    <location>
        <begin position="2"/>
        <end position="38"/>
    </location>
</feature>
<dbReference type="InterPro" id="IPR059000">
    <property type="entry name" value="ATPase_P-type_domA"/>
</dbReference>
<reference evidence="14 15" key="1">
    <citation type="journal article" date="2016" name="Environ. Microbiol.">
        <title>Genomic resolution of a cold subsurface aquifer community provides metabolic insights for novel microbes adapted to high CO concentrations.</title>
        <authorList>
            <person name="Probst A.J."/>
            <person name="Castelle C.J."/>
            <person name="Singh A."/>
            <person name="Brown C.T."/>
            <person name="Anantharaman K."/>
            <person name="Sharon I."/>
            <person name="Hug L.A."/>
            <person name="Burstein D."/>
            <person name="Emerson J.B."/>
            <person name="Thomas B.C."/>
            <person name="Banfield J.F."/>
        </authorList>
    </citation>
    <scope>NUCLEOTIDE SEQUENCE [LARGE SCALE GENOMIC DNA]</scope>
    <source>
        <strain evidence="14">CG1_02_37_44</strain>
    </source>
</reference>
<dbReference type="SFLD" id="SFLDG00002">
    <property type="entry name" value="C1.7:_P-type_atpase_like"/>
    <property type="match status" value="1"/>
</dbReference>
<dbReference type="SFLD" id="SFLDF00027">
    <property type="entry name" value="p-type_atpase"/>
    <property type="match status" value="1"/>
</dbReference>
<dbReference type="InterPro" id="IPR006068">
    <property type="entry name" value="ATPase_P-typ_cation-transptr_C"/>
</dbReference>
<dbReference type="SUPFAM" id="SSF81665">
    <property type="entry name" value="Calcium ATPase, transmembrane domain M"/>
    <property type="match status" value="1"/>
</dbReference>
<evidence type="ECO:0000256" key="7">
    <source>
        <dbReference type="ARBA" id="ARBA00022967"/>
    </source>
</evidence>
<evidence type="ECO:0000313" key="15">
    <source>
        <dbReference type="Proteomes" id="UP000183192"/>
    </source>
</evidence>
<evidence type="ECO:0000256" key="3">
    <source>
        <dbReference type="ARBA" id="ARBA00022692"/>
    </source>
</evidence>
<gene>
    <name evidence="14" type="ORF">AUJ27_04175</name>
</gene>
<dbReference type="STRING" id="1805146.AUJ27_04175"/>
<evidence type="ECO:0000256" key="4">
    <source>
        <dbReference type="ARBA" id="ARBA00022741"/>
    </source>
</evidence>
<protein>
    <recommendedName>
        <fullName evidence="16">Cation-transporting P-type ATPase N-terminal domain-containing protein</fullName>
    </recommendedName>
</protein>
<feature type="transmembrane region" description="Helical" evidence="10">
    <location>
        <begin position="739"/>
        <end position="759"/>
    </location>
</feature>
<evidence type="ECO:0000256" key="5">
    <source>
        <dbReference type="ARBA" id="ARBA00022840"/>
    </source>
</evidence>